<keyword evidence="10" id="KW-1185">Reference proteome</keyword>
<keyword evidence="5" id="KW-0067">ATP-binding</keyword>
<keyword evidence="6" id="KW-1133">Transmembrane helix</keyword>
<keyword evidence="3" id="KW-0547">Nucleotide-binding</keyword>
<keyword evidence="6" id="KW-0472">Membrane</keyword>
<gene>
    <name evidence="9" type="ORF">LPB140_00500</name>
</gene>
<protein>
    <submittedName>
        <fullName evidence="9">Protein phosphatase</fullName>
    </submittedName>
</protein>
<dbReference type="SUPFAM" id="SSF56112">
    <property type="entry name" value="Protein kinase-like (PK-like)"/>
    <property type="match status" value="1"/>
</dbReference>
<feature type="transmembrane region" description="Helical" evidence="6">
    <location>
        <begin position="540"/>
        <end position="560"/>
    </location>
</feature>
<dbReference type="STRING" id="1913578.LPB140_00500"/>
<dbReference type="InterPro" id="IPR008271">
    <property type="entry name" value="Ser/Thr_kinase_AS"/>
</dbReference>
<dbReference type="InterPro" id="IPR001932">
    <property type="entry name" value="PPM-type_phosphatase-like_dom"/>
</dbReference>
<dbReference type="EMBL" id="CP018154">
    <property type="protein sequence ID" value="APG61572.1"/>
    <property type="molecule type" value="Genomic_DNA"/>
</dbReference>
<evidence type="ECO:0000256" key="4">
    <source>
        <dbReference type="ARBA" id="ARBA00022777"/>
    </source>
</evidence>
<feature type="domain" description="Protein kinase" evidence="7">
    <location>
        <begin position="267"/>
        <end position="541"/>
    </location>
</feature>
<organism evidence="9 10">
    <name type="scientific">Sphingorhabdus lutea</name>
    <dbReference type="NCBI Taxonomy" id="1913578"/>
    <lineage>
        <taxon>Bacteria</taxon>
        <taxon>Pseudomonadati</taxon>
        <taxon>Pseudomonadota</taxon>
        <taxon>Alphaproteobacteria</taxon>
        <taxon>Sphingomonadales</taxon>
        <taxon>Sphingomonadaceae</taxon>
        <taxon>Sphingorhabdus</taxon>
    </lineage>
</organism>
<dbReference type="KEGG" id="sphl:LPB140_00500"/>
<evidence type="ECO:0000313" key="10">
    <source>
        <dbReference type="Proteomes" id="UP000242561"/>
    </source>
</evidence>
<dbReference type="CDD" id="cd14014">
    <property type="entry name" value="STKc_PknB_like"/>
    <property type="match status" value="1"/>
</dbReference>
<dbReference type="RefSeq" id="WP_072558218.1">
    <property type="nucleotide sequence ID" value="NZ_CP018154.1"/>
</dbReference>
<feature type="domain" description="PPM-type phosphatase" evidence="8">
    <location>
        <begin position="9"/>
        <end position="234"/>
    </location>
</feature>
<proteinExistence type="predicted"/>
<dbReference type="SMART" id="SM00331">
    <property type="entry name" value="PP2C_SIG"/>
    <property type="match status" value="1"/>
</dbReference>
<evidence type="ECO:0000259" key="7">
    <source>
        <dbReference type="PROSITE" id="PS50011"/>
    </source>
</evidence>
<dbReference type="PANTHER" id="PTHR24351">
    <property type="entry name" value="RIBOSOMAL PROTEIN S6 KINASE"/>
    <property type="match status" value="1"/>
</dbReference>
<evidence type="ECO:0000313" key="9">
    <source>
        <dbReference type="EMBL" id="APG61572.1"/>
    </source>
</evidence>
<keyword evidence="6" id="KW-0812">Transmembrane</keyword>
<dbReference type="InterPro" id="IPR011009">
    <property type="entry name" value="Kinase-like_dom_sf"/>
</dbReference>
<dbReference type="SMART" id="SM00332">
    <property type="entry name" value="PP2Cc"/>
    <property type="match status" value="1"/>
</dbReference>
<evidence type="ECO:0000256" key="6">
    <source>
        <dbReference type="SAM" id="Phobius"/>
    </source>
</evidence>
<dbReference type="CDD" id="cd00143">
    <property type="entry name" value="PP2Cc"/>
    <property type="match status" value="1"/>
</dbReference>
<evidence type="ECO:0000256" key="5">
    <source>
        <dbReference type="ARBA" id="ARBA00022840"/>
    </source>
</evidence>
<dbReference type="Gene3D" id="1.10.510.10">
    <property type="entry name" value="Transferase(Phosphotransferase) domain 1"/>
    <property type="match status" value="1"/>
</dbReference>
<dbReference type="SMART" id="SM00220">
    <property type="entry name" value="S_TKc"/>
    <property type="match status" value="1"/>
</dbReference>
<dbReference type="GO" id="GO:0005524">
    <property type="term" value="F:ATP binding"/>
    <property type="evidence" value="ECO:0007669"/>
    <property type="project" value="UniProtKB-KW"/>
</dbReference>
<evidence type="ECO:0000259" key="8">
    <source>
        <dbReference type="PROSITE" id="PS51746"/>
    </source>
</evidence>
<dbReference type="Proteomes" id="UP000242561">
    <property type="component" value="Chromosome"/>
</dbReference>
<evidence type="ECO:0000256" key="2">
    <source>
        <dbReference type="ARBA" id="ARBA00022679"/>
    </source>
</evidence>
<dbReference type="Pfam" id="PF13672">
    <property type="entry name" value="PP2C_2"/>
    <property type="match status" value="1"/>
</dbReference>
<evidence type="ECO:0000256" key="3">
    <source>
        <dbReference type="ARBA" id="ARBA00022741"/>
    </source>
</evidence>
<dbReference type="InterPro" id="IPR000719">
    <property type="entry name" value="Prot_kinase_dom"/>
</dbReference>
<evidence type="ECO:0000256" key="1">
    <source>
        <dbReference type="ARBA" id="ARBA00022527"/>
    </source>
</evidence>
<dbReference type="InterPro" id="IPR036457">
    <property type="entry name" value="PPM-type-like_dom_sf"/>
</dbReference>
<dbReference type="PROSITE" id="PS50011">
    <property type="entry name" value="PROTEIN_KINASE_DOM"/>
    <property type="match status" value="1"/>
</dbReference>
<keyword evidence="2" id="KW-0808">Transferase</keyword>
<dbReference type="Gene3D" id="3.60.40.10">
    <property type="entry name" value="PPM-type phosphatase domain"/>
    <property type="match status" value="1"/>
</dbReference>
<dbReference type="PROSITE" id="PS00108">
    <property type="entry name" value="PROTEIN_KINASE_ST"/>
    <property type="match status" value="1"/>
</dbReference>
<dbReference type="PROSITE" id="PS51746">
    <property type="entry name" value="PPM_2"/>
    <property type="match status" value="1"/>
</dbReference>
<dbReference type="GO" id="GO:0004674">
    <property type="term" value="F:protein serine/threonine kinase activity"/>
    <property type="evidence" value="ECO:0007669"/>
    <property type="project" value="UniProtKB-KW"/>
</dbReference>
<reference evidence="9 10" key="1">
    <citation type="submission" date="2016-11" db="EMBL/GenBank/DDBJ databases">
        <title>Sphingorhabdus sp. LPB0140, isolated from marine environment.</title>
        <authorList>
            <person name="Kim E."/>
            <person name="Yi H."/>
        </authorList>
    </citation>
    <scope>NUCLEOTIDE SEQUENCE [LARGE SCALE GENOMIC DNA]</scope>
    <source>
        <strain evidence="9 10">LPB0140</strain>
    </source>
</reference>
<keyword evidence="1" id="KW-0723">Serine/threonine-protein kinase</keyword>
<dbReference type="Pfam" id="PF00069">
    <property type="entry name" value="Pkinase"/>
    <property type="match status" value="1"/>
</dbReference>
<keyword evidence="4" id="KW-0418">Kinase</keyword>
<dbReference type="AlphaFoldDB" id="A0A1L3J8V9"/>
<sequence length="561" mass="61621">MQKGELQLAIGCASEQGRRADNQDFAGCYLGSPRERISHGMIAALADGVGGAKAGRMAAELCARSLIDGFYSQPETIGVAMAAQNILAPYNRWLHSMGKTPEMAHAATTFTSFILKGRKAHALHVGDSRAWHFRGGNLVQLTHDHCLPHPDQQHILFRAIGIEERLRLDHHDIALMEHDRLLLTSDGVHGALTDKQISKYLASRGAAQNDAEKLVEAAIEAGSQDNCSAIIIDIIALPNVNHDSIAGDIAKLPILPPPNEGESVDGFLLEKMLSDGRYTRLFRATDNQNGQEIVLKFPKPALLSEHGARISFAREILVASHVNSPFVGGAIMLDPHRQSRLYGAQPFYDGMTLEERLKRPISLENSLDIAIKLTRAVAALHRLDIIHRDIKPENVILTQDGGLKLIDLGVARLPKMEEFIGNEIPGTPTYLAPEMYAGNAGDAATDQFALGVTLWQLFVGREPFGKKEAFSRPQFVKPEPASRYRPDVPAWLDAALMQSIAISPKDRFDDIVDLLRALEGGAAVARIRLEPVPLIERNPILLWQILCLMLFIALICSLILR</sequence>
<dbReference type="SUPFAM" id="SSF81606">
    <property type="entry name" value="PP2C-like"/>
    <property type="match status" value="1"/>
</dbReference>
<name>A0A1L3J8V9_9SPHN</name>
<accession>A0A1L3J8V9</accession>